<reference evidence="2" key="1">
    <citation type="journal article" date="2015" name="PLoS Genet.">
        <title>Genome Sequence and Transcriptome Analyses of Chrysochromulina tobin: Metabolic Tools for Enhanced Algal Fitness in the Prominent Order Prymnesiales (Haptophyceae).</title>
        <authorList>
            <person name="Hovde B.T."/>
            <person name="Deodato C.R."/>
            <person name="Hunsperger H.M."/>
            <person name="Ryken S.A."/>
            <person name="Yost W."/>
            <person name="Jha R.K."/>
            <person name="Patterson J."/>
            <person name="Monnat R.J. Jr."/>
            <person name="Barlow S.B."/>
            <person name="Starkenburg S.R."/>
            <person name="Cattolico R.A."/>
        </authorList>
    </citation>
    <scope>NUCLEOTIDE SEQUENCE</scope>
    <source>
        <strain evidence="2">CCMP291</strain>
    </source>
</reference>
<protein>
    <submittedName>
        <fullName evidence="1">Uncharacterized protein</fullName>
    </submittedName>
</protein>
<name>A0A0M0JV64_9EUKA</name>
<keyword evidence="2" id="KW-1185">Reference proteome</keyword>
<dbReference type="OrthoDB" id="10406410at2759"/>
<evidence type="ECO:0000313" key="2">
    <source>
        <dbReference type="Proteomes" id="UP000037460"/>
    </source>
</evidence>
<gene>
    <name evidence="1" type="ORF">Ctob_003279</name>
</gene>
<sequence>MHAAARGVTLYRTLNFTDNATAYDVGGIPAQNLASKKEVKTIRVADLLGQRPAGWNASTLSGSRFPDRPMMRTLSEYDAHKRADYNFRAEQLDCTATTRYIPRMSKMQANERLLDKPRLQQPHAISRVEIPVHSALQGKPRWDPSIGAGGAAGDQWAADKANAVILERGRVEALEYSKRHPPKHRDETLVEREARFMQEKREAKLAARMASAPMGSSFSLAETLPAGSVASMSFGRYGATEPVASEALLDDIRAHKVPVKRTTTWSLGSF</sequence>
<dbReference type="AlphaFoldDB" id="A0A0M0JV64"/>
<dbReference type="Proteomes" id="UP000037460">
    <property type="component" value="Unassembled WGS sequence"/>
</dbReference>
<organism evidence="1 2">
    <name type="scientific">Chrysochromulina tobinii</name>
    <dbReference type="NCBI Taxonomy" id="1460289"/>
    <lineage>
        <taxon>Eukaryota</taxon>
        <taxon>Haptista</taxon>
        <taxon>Haptophyta</taxon>
        <taxon>Prymnesiophyceae</taxon>
        <taxon>Prymnesiales</taxon>
        <taxon>Chrysochromulinaceae</taxon>
        <taxon>Chrysochromulina</taxon>
    </lineage>
</organism>
<evidence type="ECO:0000313" key="1">
    <source>
        <dbReference type="EMBL" id="KOO30566.1"/>
    </source>
</evidence>
<accession>A0A0M0JV64</accession>
<proteinExistence type="predicted"/>
<comment type="caution">
    <text evidence="1">The sequence shown here is derived from an EMBL/GenBank/DDBJ whole genome shotgun (WGS) entry which is preliminary data.</text>
</comment>
<dbReference type="EMBL" id="JWZX01002202">
    <property type="protein sequence ID" value="KOO30566.1"/>
    <property type="molecule type" value="Genomic_DNA"/>
</dbReference>